<keyword evidence="2" id="KW-0732">Signal</keyword>
<name>K0KZ64_WICCF</name>
<reference evidence="3 4" key="1">
    <citation type="journal article" date="2012" name="Eukaryot. Cell">
        <title>Draft genome sequence of Wickerhamomyces ciferrii NRRL Y-1031 F-60-10.</title>
        <authorList>
            <person name="Schneider J."/>
            <person name="Andrea H."/>
            <person name="Blom J."/>
            <person name="Jaenicke S."/>
            <person name="Ruckert C."/>
            <person name="Schorsch C."/>
            <person name="Szczepanowski R."/>
            <person name="Farwick M."/>
            <person name="Goesmann A."/>
            <person name="Puhler A."/>
            <person name="Schaffer S."/>
            <person name="Tauch A."/>
            <person name="Kohler T."/>
            <person name="Brinkrolf K."/>
        </authorList>
    </citation>
    <scope>NUCLEOTIDE SEQUENCE [LARGE SCALE GENOMIC DNA]</scope>
    <source>
        <strain evidence="4">ATCC 14091 / BCRC 22168 / CBS 111 / JCM 3599 / NBRC 0793 / NRRL Y-1031 F-60-10</strain>
    </source>
</reference>
<sequence>MQFKSLAFAALASLQFTNAASINARDDIPSAIAKATYDKDHTHFDYELIFKDGLKLEEGVLSVNFTLSETNPDKFGWDNDFGILSSTNLKPVSKDSIKFGDGYGQGIWNYKEDGNTATLSLYANNGGKKIDGAKILAAGKFTPKDSEKGYGFSKSTTEIKNQPNDN</sequence>
<protein>
    <submittedName>
        <fullName evidence="3">Secreted protein</fullName>
    </submittedName>
</protein>
<dbReference type="Proteomes" id="UP000009328">
    <property type="component" value="Unassembled WGS sequence"/>
</dbReference>
<dbReference type="EMBL" id="CAIF01000245">
    <property type="protein sequence ID" value="CCH46408.1"/>
    <property type="molecule type" value="Genomic_DNA"/>
</dbReference>
<dbReference type="AlphaFoldDB" id="K0KZ64"/>
<feature type="signal peptide" evidence="2">
    <location>
        <begin position="1"/>
        <end position="19"/>
    </location>
</feature>
<dbReference type="InParanoid" id="K0KZ64"/>
<comment type="caution">
    <text evidence="3">The sequence shown here is derived from an EMBL/GenBank/DDBJ whole genome shotgun (WGS) entry which is preliminary data.</text>
</comment>
<keyword evidence="4" id="KW-1185">Reference proteome</keyword>
<feature type="chain" id="PRO_5003834668" evidence="2">
    <location>
        <begin position="20"/>
        <end position="166"/>
    </location>
</feature>
<feature type="compositionally biased region" description="Polar residues" evidence="1">
    <location>
        <begin position="153"/>
        <end position="166"/>
    </location>
</feature>
<organism evidence="3 4">
    <name type="scientific">Wickerhamomyces ciferrii (strain ATCC 14091 / BCRC 22168 / CBS 111 / JCM 3599 / NBRC 0793 / NRRL Y-1031 F-60-10)</name>
    <name type="common">Yeast</name>
    <name type="synonym">Pichia ciferrii</name>
    <dbReference type="NCBI Taxonomy" id="1206466"/>
    <lineage>
        <taxon>Eukaryota</taxon>
        <taxon>Fungi</taxon>
        <taxon>Dikarya</taxon>
        <taxon>Ascomycota</taxon>
        <taxon>Saccharomycotina</taxon>
        <taxon>Saccharomycetes</taxon>
        <taxon>Phaffomycetales</taxon>
        <taxon>Wickerhamomycetaceae</taxon>
        <taxon>Wickerhamomyces</taxon>
    </lineage>
</organism>
<evidence type="ECO:0000313" key="3">
    <source>
        <dbReference type="EMBL" id="CCH46408.1"/>
    </source>
</evidence>
<proteinExistence type="predicted"/>
<dbReference type="HOGENOM" id="CLU_1705631_0_0_1"/>
<evidence type="ECO:0000313" key="4">
    <source>
        <dbReference type="Proteomes" id="UP000009328"/>
    </source>
</evidence>
<accession>K0KZ64</accession>
<evidence type="ECO:0000256" key="2">
    <source>
        <dbReference type="SAM" id="SignalP"/>
    </source>
</evidence>
<gene>
    <name evidence="3" type="ORF">BN7_6002</name>
</gene>
<feature type="region of interest" description="Disordered" evidence="1">
    <location>
        <begin position="143"/>
        <end position="166"/>
    </location>
</feature>
<evidence type="ECO:0000256" key="1">
    <source>
        <dbReference type="SAM" id="MobiDB-lite"/>
    </source>
</evidence>